<sequence length="344" mass="37428">MDNSLSKIDRKYSGSKKNDNSSESSEDESEFIENNSSDEETKNENNTKRTVFEKLFGRGWSNKTTKGKNTFVWRRIKSKRHSDTRWILQDGTLTMFVSEIIGTAVLIFIGCMGCIGTLGPSPPPPMQMALTFGLTVNMIIMMLGHISGAHLNPAVTIGAVIIGLKSIPTGAIYIVGQFCGATAGYGLLKLVTPSELFSDGNINSTVPLCVTAIHPDVTKVQAILIEAFCTGIILCTACATWDPRCAHTTDSTAIRFGLAVAGISFAASPFTGCSMNPARTFGPALWNGAWTDQWVYWVGPVLGALLGTYTYQVFFHEPKEKSREYNLPSNNLELSTIDIQDAKS</sequence>
<proteinExistence type="inferred from homology"/>
<evidence type="ECO:0000256" key="6">
    <source>
        <dbReference type="ARBA" id="ARBA00023136"/>
    </source>
</evidence>
<dbReference type="CDD" id="cd00333">
    <property type="entry name" value="MIP"/>
    <property type="match status" value="1"/>
</dbReference>
<gene>
    <name evidence="10" type="ORF">PV327_002269</name>
</gene>
<dbReference type="GO" id="GO:0015267">
    <property type="term" value="F:channel activity"/>
    <property type="evidence" value="ECO:0007669"/>
    <property type="project" value="InterPro"/>
</dbReference>
<organism evidence="10 11">
    <name type="scientific">Microctonus hyperodae</name>
    <name type="common">Parasitoid wasp</name>
    <dbReference type="NCBI Taxonomy" id="165561"/>
    <lineage>
        <taxon>Eukaryota</taxon>
        <taxon>Metazoa</taxon>
        <taxon>Ecdysozoa</taxon>
        <taxon>Arthropoda</taxon>
        <taxon>Hexapoda</taxon>
        <taxon>Insecta</taxon>
        <taxon>Pterygota</taxon>
        <taxon>Neoptera</taxon>
        <taxon>Endopterygota</taxon>
        <taxon>Hymenoptera</taxon>
        <taxon>Apocrita</taxon>
        <taxon>Ichneumonoidea</taxon>
        <taxon>Braconidae</taxon>
        <taxon>Euphorinae</taxon>
        <taxon>Microctonus</taxon>
    </lineage>
</organism>
<keyword evidence="3 7" id="KW-0813">Transport</keyword>
<dbReference type="GO" id="GO:0005886">
    <property type="term" value="C:plasma membrane"/>
    <property type="evidence" value="ECO:0007669"/>
    <property type="project" value="TreeGrafter"/>
</dbReference>
<name>A0AA39KNX9_MICHY</name>
<feature type="transmembrane region" description="Helical" evidence="9">
    <location>
        <begin position="294"/>
        <end position="314"/>
    </location>
</feature>
<comment type="similarity">
    <text evidence="2 7">Belongs to the MIP/aquaporin (TC 1.A.8) family.</text>
</comment>
<evidence type="ECO:0000256" key="3">
    <source>
        <dbReference type="ARBA" id="ARBA00022448"/>
    </source>
</evidence>
<comment type="subcellular location">
    <subcellularLocation>
        <location evidence="1">Membrane</location>
        <topology evidence="1">Multi-pass membrane protein</topology>
    </subcellularLocation>
</comment>
<dbReference type="InterPro" id="IPR023271">
    <property type="entry name" value="Aquaporin-like"/>
</dbReference>
<dbReference type="InterPro" id="IPR000425">
    <property type="entry name" value="MIP"/>
</dbReference>
<dbReference type="AlphaFoldDB" id="A0AA39KNX9"/>
<feature type="region of interest" description="Disordered" evidence="8">
    <location>
        <begin position="1"/>
        <end position="46"/>
    </location>
</feature>
<keyword evidence="6 9" id="KW-0472">Membrane</keyword>
<dbReference type="Gene3D" id="1.20.1080.10">
    <property type="entry name" value="Glycerol uptake facilitator protein"/>
    <property type="match status" value="1"/>
</dbReference>
<reference evidence="10" key="2">
    <citation type="submission" date="2023-03" db="EMBL/GenBank/DDBJ databases">
        <authorList>
            <person name="Inwood S.N."/>
            <person name="Skelly J.G."/>
            <person name="Guhlin J."/>
            <person name="Harrop T.W.R."/>
            <person name="Goldson S.G."/>
            <person name="Dearden P.K."/>
        </authorList>
    </citation>
    <scope>NUCLEOTIDE SEQUENCE</scope>
    <source>
        <strain evidence="10">Lincoln</strain>
        <tissue evidence="10">Whole body</tissue>
    </source>
</reference>
<reference evidence="10" key="1">
    <citation type="journal article" date="2023" name="bioRxiv">
        <title>Scaffold-level genome assemblies of two parasitoid biocontrol wasps reveal the parthenogenesis mechanism and an associated novel virus.</title>
        <authorList>
            <person name="Inwood S."/>
            <person name="Skelly J."/>
            <person name="Guhlin J."/>
            <person name="Harrop T."/>
            <person name="Goldson S."/>
            <person name="Dearden P."/>
        </authorList>
    </citation>
    <scope>NUCLEOTIDE SEQUENCE</scope>
    <source>
        <strain evidence="10">Lincoln</strain>
        <tissue evidence="10">Whole body</tissue>
    </source>
</reference>
<dbReference type="InterPro" id="IPR022357">
    <property type="entry name" value="MIP_CS"/>
</dbReference>
<feature type="compositionally biased region" description="Basic and acidic residues" evidence="8">
    <location>
        <begin position="7"/>
        <end position="20"/>
    </location>
</feature>
<evidence type="ECO:0000256" key="8">
    <source>
        <dbReference type="SAM" id="MobiDB-lite"/>
    </source>
</evidence>
<dbReference type="EMBL" id="JAQQBR010001831">
    <property type="protein sequence ID" value="KAK0168475.1"/>
    <property type="molecule type" value="Genomic_DNA"/>
</dbReference>
<dbReference type="SUPFAM" id="SSF81338">
    <property type="entry name" value="Aquaporin-like"/>
    <property type="match status" value="1"/>
</dbReference>
<evidence type="ECO:0000313" key="11">
    <source>
        <dbReference type="Proteomes" id="UP001168972"/>
    </source>
</evidence>
<evidence type="ECO:0000256" key="7">
    <source>
        <dbReference type="RuleBase" id="RU000477"/>
    </source>
</evidence>
<feature type="transmembrane region" description="Helical" evidence="9">
    <location>
        <begin position="220"/>
        <end position="241"/>
    </location>
</feature>
<comment type="caution">
    <text evidence="10">The sequence shown here is derived from an EMBL/GenBank/DDBJ whole genome shotgun (WGS) entry which is preliminary data.</text>
</comment>
<dbReference type="PANTHER" id="PTHR19139:SF270">
    <property type="entry name" value="ENTOMOGLYCEROPORIN 1-RELATED"/>
    <property type="match status" value="1"/>
</dbReference>
<dbReference type="InterPro" id="IPR034294">
    <property type="entry name" value="Aquaporin_transptr"/>
</dbReference>
<dbReference type="PRINTS" id="PR00783">
    <property type="entry name" value="MINTRINSICP"/>
</dbReference>
<evidence type="ECO:0000256" key="2">
    <source>
        <dbReference type="ARBA" id="ARBA00006175"/>
    </source>
</evidence>
<protein>
    <submittedName>
        <fullName evidence="10">Uncharacterized protein</fullName>
    </submittedName>
</protein>
<keyword evidence="5 9" id="KW-1133">Transmembrane helix</keyword>
<dbReference type="Proteomes" id="UP001168972">
    <property type="component" value="Unassembled WGS sequence"/>
</dbReference>
<evidence type="ECO:0000256" key="5">
    <source>
        <dbReference type="ARBA" id="ARBA00022989"/>
    </source>
</evidence>
<evidence type="ECO:0000313" key="10">
    <source>
        <dbReference type="EMBL" id="KAK0168475.1"/>
    </source>
</evidence>
<dbReference type="PROSITE" id="PS00221">
    <property type="entry name" value="MIP"/>
    <property type="match status" value="1"/>
</dbReference>
<dbReference type="PANTHER" id="PTHR19139">
    <property type="entry name" value="AQUAPORIN TRANSPORTER"/>
    <property type="match status" value="1"/>
</dbReference>
<dbReference type="Pfam" id="PF00230">
    <property type="entry name" value="MIP"/>
    <property type="match status" value="1"/>
</dbReference>
<evidence type="ECO:0000256" key="9">
    <source>
        <dbReference type="SAM" id="Phobius"/>
    </source>
</evidence>
<feature type="transmembrane region" description="Helical" evidence="9">
    <location>
        <begin position="253"/>
        <end position="271"/>
    </location>
</feature>
<keyword evidence="4 7" id="KW-0812">Transmembrane</keyword>
<evidence type="ECO:0000256" key="1">
    <source>
        <dbReference type="ARBA" id="ARBA00004141"/>
    </source>
</evidence>
<keyword evidence="11" id="KW-1185">Reference proteome</keyword>
<accession>A0AA39KNX9</accession>
<evidence type="ECO:0000256" key="4">
    <source>
        <dbReference type="ARBA" id="ARBA00022692"/>
    </source>
</evidence>
<feature type="transmembrane region" description="Helical" evidence="9">
    <location>
        <begin position="93"/>
        <end position="118"/>
    </location>
</feature>